<accession>A0A1G2BS89</accession>
<sequence>MQYCTNCVYPAASAFKLVFDENGVCSGCRVHAGAGKISYEDGQRALQELVEQYRAPGGSNYDCLVPVSGGKDSYFQVHYVTQVLGLKPLLVTYHGNNYLPEGERNLNRMRSVFDVDHIIFRPSEQMLIKMNRLCFKKMGDMNWHNHCGIYTYPVQIAVKHKIKLIIWGEHGFLDLAGMFSFADLPEMSAKVRLEHGLRGFDWEDMVDEQEGIREQDLLWAKYPTDEELEASGVRGIYLGNYVPWDANEHSQLVKDLYGWEESSEPFDRTYRRFSNLDDMHENGVHDYLKFIKFGYGRATDHACKDIRSGRMTRAEGIEMVKKYDHVKPRDLKRWLEYVGTTEEKFDCIADTFRDPRVWRKNVNGEWEKDNIWEE</sequence>
<comment type="caution">
    <text evidence="1">The sequence shown here is derived from an EMBL/GenBank/DDBJ whole genome shotgun (WGS) entry which is preliminary data.</text>
</comment>
<dbReference type="InterPro" id="IPR020022">
    <property type="entry name" value="N-acetyl_sugar_amidoTrfase"/>
</dbReference>
<dbReference type="NCBIfam" id="TIGR03573">
    <property type="entry name" value="WbuX"/>
    <property type="match status" value="1"/>
</dbReference>
<evidence type="ECO:0000313" key="1">
    <source>
        <dbReference type="EMBL" id="OGY92013.1"/>
    </source>
</evidence>
<reference evidence="1 2" key="1">
    <citation type="journal article" date="2016" name="Nat. Commun.">
        <title>Thousands of microbial genomes shed light on interconnected biogeochemical processes in an aquifer system.</title>
        <authorList>
            <person name="Anantharaman K."/>
            <person name="Brown C.T."/>
            <person name="Hug L.A."/>
            <person name="Sharon I."/>
            <person name="Castelle C.J."/>
            <person name="Probst A.J."/>
            <person name="Thomas B.C."/>
            <person name="Singh A."/>
            <person name="Wilkins M.J."/>
            <person name="Karaoz U."/>
            <person name="Brodie E.L."/>
            <person name="Williams K.H."/>
            <person name="Hubbard S.S."/>
            <person name="Banfield J.F."/>
        </authorList>
    </citation>
    <scope>NUCLEOTIDE SEQUENCE [LARGE SCALE GENOMIC DNA]</scope>
</reference>
<organism evidence="1 2">
    <name type="scientific">Candidatus Komeilibacteria bacterium RIFCSPLOWO2_02_FULL_48_11</name>
    <dbReference type="NCBI Taxonomy" id="1798553"/>
    <lineage>
        <taxon>Bacteria</taxon>
        <taxon>Candidatus Komeiliibacteriota</taxon>
    </lineage>
</organism>
<evidence type="ECO:0000313" key="2">
    <source>
        <dbReference type="Proteomes" id="UP000178109"/>
    </source>
</evidence>
<name>A0A1G2BS89_9BACT</name>
<proteinExistence type="predicted"/>
<dbReference type="Proteomes" id="UP000178109">
    <property type="component" value="Unassembled WGS sequence"/>
</dbReference>
<dbReference type="STRING" id="1798553.A3H70_01945"/>
<gene>
    <name evidence="1" type="ORF">A3H70_01945</name>
</gene>
<dbReference type="AlphaFoldDB" id="A0A1G2BS89"/>
<dbReference type="SUPFAM" id="SSF52402">
    <property type="entry name" value="Adenine nucleotide alpha hydrolases-like"/>
    <property type="match status" value="1"/>
</dbReference>
<dbReference type="EMBL" id="MHKO01000031">
    <property type="protein sequence ID" value="OGY92013.1"/>
    <property type="molecule type" value="Genomic_DNA"/>
</dbReference>
<protein>
    <submittedName>
        <fullName evidence="1">LPS biosynthesis protein</fullName>
    </submittedName>
</protein>